<protein>
    <submittedName>
        <fullName evidence="1">Secreted protein</fullName>
    </submittedName>
</protein>
<organism evidence="1">
    <name type="scientific">Hydatigena taeniaeformis</name>
    <name type="common">Feline tapeworm</name>
    <name type="synonym">Taenia taeniaeformis</name>
    <dbReference type="NCBI Taxonomy" id="6205"/>
    <lineage>
        <taxon>Eukaryota</taxon>
        <taxon>Metazoa</taxon>
        <taxon>Spiralia</taxon>
        <taxon>Lophotrochozoa</taxon>
        <taxon>Platyhelminthes</taxon>
        <taxon>Cestoda</taxon>
        <taxon>Eucestoda</taxon>
        <taxon>Cyclophyllidea</taxon>
        <taxon>Taeniidae</taxon>
        <taxon>Hydatigera</taxon>
    </lineage>
</organism>
<accession>A0A0R3WVN6</accession>
<dbReference type="WBParaSite" id="TTAC_0000482601-mRNA-1">
    <property type="protein sequence ID" value="TTAC_0000482601-mRNA-1"/>
    <property type="gene ID" value="TTAC_0000482601"/>
</dbReference>
<proteinExistence type="predicted"/>
<dbReference type="AlphaFoldDB" id="A0A0R3WVN6"/>
<sequence length="95" mass="10655">LCGPHAQGRTELLPLLTKSTTPPFHLLFDVGQNRAGIDLSIDALWAPRMVGSSSWTLLLVTKSLFIKFTGHPLLLWRSLYYLETSLAFLVELMVE</sequence>
<reference evidence="1" key="1">
    <citation type="submission" date="2017-02" db="UniProtKB">
        <authorList>
            <consortium name="WormBaseParasite"/>
        </authorList>
    </citation>
    <scope>IDENTIFICATION</scope>
</reference>
<name>A0A0R3WVN6_HYDTA</name>
<evidence type="ECO:0000313" key="1">
    <source>
        <dbReference type="WBParaSite" id="TTAC_0000482601-mRNA-1"/>
    </source>
</evidence>